<dbReference type="EMBL" id="VCEB01000005">
    <property type="protein sequence ID" value="KAB0376490.1"/>
    <property type="molecule type" value="Genomic_DNA"/>
</dbReference>
<dbReference type="Proteomes" id="UP000326062">
    <property type="component" value="Chromosome 5"/>
</dbReference>
<evidence type="ECO:0000313" key="3">
    <source>
        <dbReference type="Proteomes" id="UP000326062"/>
    </source>
</evidence>
<sequence>METFNNARCCNLPHSFLSYFCNYPAPVILLKHVYLCKEAELEIKIKMQQVVVDVLETNARSKKCNPGEAGLYKLKARTPDSRILYGGPILPKKPPEKPLTVPVGFDLDFEIEKRIKHVPRPPAFVRKKRTPKPNQEDEDGEQPIVVRAQQPPHYGESFQPKIPVRRTAEIRPFSFGSKESLTEENKATEERGGDRVLGLSFLPLTCRR</sequence>
<gene>
    <name evidence="2" type="ORF">FD755_010934</name>
</gene>
<keyword evidence="3" id="KW-1185">Reference proteome</keyword>
<reference evidence="2 3" key="1">
    <citation type="submission" date="2019-06" db="EMBL/GenBank/DDBJ databases">
        <title>Discovery of a novel chromosome fission-fusion reversal in muntjac.</title>
        <authorList>
            <person name="Mudd A.B."/>
            <person name="Bredeson J.V."/>
            <person name="Baum R."/>
            <person name="Hockemeyer D."/>
            <person name="Rokhsar D.S."/>
        </authorList>
    </citation>
    <scope>NUCLEOTIDE SEQUENCE [LARGE SCALE GENOMIC DNA]</scope>
    <source>
        <strain evidence="2">UCam_UCB_Mr</strain>
        <tissue evidence="2">Fibroblast cell line</tissue>
    </source>
</reference>
<evidence type="ECO:0000256" key="1">
    <source>
        <dbReference type="SAM" id="MobiDB-lite"/>
    </source>
</evidence>
<accession>A0A5N3XRC9</accession>
<evidence type="ECO:0000313" key="2">
    <source>
        <dbReference type="EMBL" id="KAB0376490.1"/>
    </source>
</evidence>
<name>A0A5N3XRC9_MUNRE</name>
<feature type="region of interest" description="Disordered" evidence="1">
    <location>
        <begin position="123"/>
        <end position="143"/>
    </location>
</feature>
<proteinExistence type="predicted"/>
<comment type="caution">
    <text evidence="2">The sequence shown here is derived from an EMBL/GenBank/DDBJ whole genome shotgun (WGS) entry which is preliminary data.</text>
</comment>
<protein>
    <submittedName>
        <fullName evidence="2">Uncharacterized protein</fullName>
    </submittedName>
</protein>
<organism evidence="2 3">
    <name type="scientific">Muntiacus reevesi</name>
    <name type="common">Reeves' muntjac</name>
    <name type="synonym">Cervus reevesi</name>
    <dbReference type="NCBI Taxonomy" id="9886"/>
    <lineage>
        <taxon>Eukaryota</taxon>
        <taxon>Metazoa</taxon>
        <taxon>Chordata</taxon>
        <taxon>Craniata</taxon>
        <taxon>Vertebrata</taxon>
        <taxon>Euteleostomi</taxon>
        <taxon>Mammalia</taxon>
        <taxon>Eutheria</taxon>
        <taxon>Laurasiatheria</taxon>
        <taxon>Artiodactyla</taxon>
        <taxon>Ruminantia</taxon>
        <taxon>Pecora</taxon>
        <taxon>Cervidae</taxon>
        <taxon>Muntiacinae</taxon>
        <taxon>Muntiacus</taxon>
    </lineage>
</organism>
<dbReference type="AlphaFoldDB" id="A0A5N3XRC9"/>